<dbReference type="KEGG" id="scn:Solca_2341"/>
<gene>
    <name evidence="2" type="ordered locus">Solca_2341</name>
</gene>
<reference evidence="2" key="1">
    <citation type="submission" date="2012-02" db="EMBL/GenBank/DDBJ databases">
        <title>The complete genome of Solitalea canadensis DSM 3403.</title>
        <authorList>
            <consortium name="US DOE Joint Genome Institute (JGI-PGF)"/>
            <person name="Lucas S."/>
            <person name="Copeland A."/>
            <person name="Lapidus A."/>
            <person name="Glavina del Rio T."/>
            <person name="Dalin E."/>
            <person name="Tice H."/>
            <person name="Bruce D."/>
            <person name="Goodwin L."/>
            <person name="Pitluck S."/>
            <person name="Peters L."/>
            <person name="Ovchinnikova G."/>
            <person name="Lu M."/>
            <person name="Kyrpides N."/>
            <person name="Mavromatis K."/>
            <person name="Ivanova N."/>
            <person name="Brettin T."/>
            <person name="Detter J.C."/>
            <person name="Han C."/>
            <person name="Larimer F."/>
            <person name="Land M."/>
            <person name="Hauser L."/>
            <person name="Markowitz V."/>
            <person name="Cheng J.-F."/>
            <person name="Hugenholtz P."/>
            <person name="Woyke T."/>
            <person name="Wu D."/>
            <person name="Spring S."/>
            <person name="Schroeder M."/>
            <person name="Kopitz M."/>
            <person name="Brambilla E."/>
            <person name="Klenk H.-P."/>
            <person name="Eisen J.A."/>
        </authorList>
    </citation>
    <scope>NUCLEOTIDE SEQUENCE</scope>
    <source>
        <strain evidence="2">DSM 3403</strain>
    </source>
</reference>
<feature type="signal peptide" evidence="1">
    <location>
        <begin position="1"/>
        <end position="35"/>
    </location>
</feature>
<dbReference type="STRING" id="929556.Solca_2341"/>
<sequence length="146" mass="15553">MKKSLSLMINKLFLVLAASALLVACKNNSSSSANAASMQVDSSQVTTIKFDEDKYDFGKVAAGEVVEHEFKFTNTGKYPLIIKSATASCGCTVPSKPEEPVMPGATASINVKFNSEGRQGLQEKNITIIANTNPSASSLRLFGEVE</sequence>
<dbReference type="PANTHER" id="PTHR37833">
    <property type="entry name" value="LIPOPROTEIN-RELATED"/>
    <property type="match status" value="1"/>
</dbReference>
<dbReference type="PROSITE" id="PS51257">
    <property type="entry name" value="PROKAR_LIPOPROTEIN"/>
    <property type="match status" value="1"/>
</dbReference>
<protein>
    <recommendedName>
        <fullName evidence="4">DUF1573 domain-containing protein</fullName>
    </recommendedName>
</protein>
<dbReference type="InterPro" id="IPR013783">
    <property type="entry name" value="Ig-like_fold"/>
</dbReference>
<organism evidence="2 3">
    <name type="scientific">Solitalea canadensis (strain ATCC 29591 / DSM 3403 / JCM 21819 / LMG 8368 / NBRC 15130 / NCIMB 12057 / USAM 9D)</name>
    <name type="common">Flexibacter canadensis</name>
    <dbReference type="NCBI Taxonomy" id="929556"/>
    <lineage>
        <taxon>Bacteria</taxon>
        <taxon>Pseudomonadati</taxon>
        <taxon>Bacteroidota</taxon>
        <taxon>Sphingobacteriia</taxon>
        <taxon>Sphingobacteriales</taxon>
        <taxon>Sphingobacteriaceae</taxon>
        <taxon>Solitalea</taxon>
    </lineage>
</organism>
<dbReference type="Pfam" id="PF07610">
    <property type="entry name" value="DUF1573"/>
    <property type="match status" value="1"/>
</dbReference>
<dbReference type="HOGENOM" id="CLU_122784_0_1_10"/>
<evidence type="ECO:0008006" key="4">
    <source>
        <dbReference type="Google" id="ProtNLM"/>
    </source>
</evidence>
<evidence type="ECO:0000313" key="2">
    <source>
        <dbReference type="EMBL" id="AFD07383.1"/>
    </source>
</evidence>
<keyword evidence="1" id="KW-0732">Signal</keyword>
<proteinExistence type="predicted"/>
<dbReference type="PANTHER" id="PTHR37833:SF1">
    <property type="entry name" value="SIGNAL PEPTIDE PROTEIN"/>
    <property type="match status" value="1"/>
</dbReference>
<dbReference type="eggNOG" id="ENOG5031EK1">
    <property type="taxonomic scope" value="Bacteria"/>
</dbReference>
<accession>H8KRB6</accession>
<dbReference type="OrthoDB" id="826619at2"/>
<dbReference type="EMBL" id="CP003349">
    <property type="protein sequence ID" value="AFD07383.1"/>
    <property type="molecule type" value="Genomic_DNA"/>
</dbReference>
<feature type="chain" id="PRO_5003613058" description="DUF1573 domain-containing protein" evidence="1">
    <location>
        <begin position="36"/>
        <end position="146"/>
    </location>
</feature>
<dbReference type="AlphaFoldDB" id="H8KRB6"/>
<evidence type="ECO:0000256" key="1">
    <source>
        <dbReference type="SAM" id="SignalP"/>
    </source>
</evidence>
<name>H8KRB6_SOLCM</name>
<keyword evidence="3" id="KW-1185">Reference proteome</keyword>
<evidence type="ECO:0000313" key="3">
    <source>
        <dbReference type="Proteomes" id="UP000007590"/>
    </source>
</evidence>
<dbReference type="Gene3D" id="2.60.40.10">
    <property type="entry name" value="Immunoglobulins"/>
    <property type="match status" value="1"/>
</dbReference>
<dbReference type="InterPro" id="IPR011467">
    <property type="entry name" value="DUF1573"/>
</dbReference>
<dbReference type="Proteomes" id="UP000007590">
    <property type="component" value="Chromosome"/>
</dbReference>
<dbReference type="RefSeq" id="WP_014680610.1">
    <property type="nucleotide sequence ID" value="NC_017770.1"/>
</dbReference>